<protein>
    <submittedName>
        <fullName evidence="2">Dienelactone hydrolase</fullName>
    </submittedName>
</protein>
<keyword evidence="2" id="KW-0378">Hydrolase</keyword>
<sequence>MISSSQLHADGAAVSYVVNGADYDGYYVSAGDNAPFVLLIHDWDGLTDYEVKRAHMLAEMGYSVFAADLFGAGIRPTEVKDKRQHTGELYKDRAKMRALMAGALAKAKSLGANIGNGVAAGYCFGGAAVLEMARNQSAADSFGLKGFATFHGGLQTPEGQSYANAKGRVLVLHGSADTAITMDQFAQLTNELEAADVDHEMISYGGAPHAFTVFGSERYRESADKKSWARFSQFLKEVL</sequence>
<evidence type="ECO:0000313" key="2">
    <source>
        <dbReference type="EMBL" id="ARU59190.1"/>
    </source>
</evidence>
<evidence type="ECO:0000313" key="3">
    <source>
        <dbReference type="Proteomes" id="UP000196027"/>
    </source>
</evidence>
<keyword evidence="3" id="KW-1185">Reference proteome</keyword>
<reference evidence="2 3" key="1">
    <citation type="submission" date="2017-05" db="EMBL/GenBank/DDBJ databases">
        <title>Genomic insights into alkan degradation activity of Oleiphilus messinensis.</title>
        <authorList>
            <person name="Kozyavkin S.A."/>
            <person name="Slesarev A.I."/>
            <person name="Golyshin P.N."/>
            <person name="Korzhenkov A."/>
            <person name="Golyshina O.N."/>
            <person name="Toshchakov S.V."/>
        </authorList>
    </citation>
    <scope>NUCLEOTIDE SEQUENCE [LARGE SCALE GENOMIC DNA]</scope>
    <source>
        <strain evidence="2 3">ME102</strain>
    </source>
</reference>
<dbReference type="PANTHER" id="PTHR22946:SF0">
    <property type="entry name" value="DIENELACTONE HYDROLASE DOMAIN-CONTAINING PROTEIN"/>
    <property type="match status" value="1"/>
</dbReference>
<dbReference type="Gene3D" id="3.40.50.1820">
    <property type="entry name" value="alpha/beta hydrolase"/>
    <property type="match status" value="1"/>
</dbReference>
<dbReference type="Proteomes" id="UP000196027">
    <property type="component" value="Chromosome"/>
</dbReference>
<proteinExistence type="predicted"/>
<feature type="domain" description="Dienelactone hydrolase" evidence="1">
    <location>
        <begin position="29"/>
        <end position="238"/>
    </location>
</feature>
<dbReference type="PANTHER" id="PTHR22946">
    <property type="entry name" value="DIENELACTONE HYDROLASE DOMAIN-CONTAINING PROTEIN-RELATED"/>
    <property type="match status" value="1"/>
</dbReference>
<dbReference type="InterPro" id="IPR002925">
    <property type="entry name" value="Dienelactn_hydro"/>
</dbReference>
<gene>
    <name evidence="2" type="ORF">OLMES_5206</name>
</gene>
<dbReference type="SUPFAM" id="SSF53474">
    <property type="entry name" value="alpha/beta-Hydrolases"/>
    <property type="match status" value="1"/>
</dbReference>
<dbReference type="GO" id="GO:0016787">
    <property type="term" value="F:hydrolase activity"/>
    <property type="evidence" value="ECO:0007669"/>
    <property type="project" value="UniProtKB-KW"/>
</dbReference>
<organism evidence="2 3">
    <name type="scientific">Oleiphilus messinensis</name>
    <dbReference type="NCBI Taxonomy" id="141451"/>
    <lineage>
        <taxon>Bacteria</taxon>
        <taxon>Pseudomonadati</taxon>
        <taxon>Pseudomonadota</taxon>
        <taxon>Gammaproteobacteria</taxon>
        <taxon>Oceanospirillales</taxon>
        <taxon>Oleiphilaceae</taxon>
        <taxon>Oleiphilus</taxon>
    </lineage>
</organism>
<dbReference type="KEGG" id="ome:OLMES_5206"/>
<dbReference type="EMBL" id="CP021425">
    <property type="protein sequence ID" value="ARU59190.1"/>
    <property type="molecule type" value="Genomic_DNA"/>
</dbReference>
<dbReference type="AlphaFoldDB" id="A0A1Y0IG20"/>
<dbReference type="InterPro" id="IPR029058">
    <property type="entry name" value="AB_hydrolase_fold"/>
</dbReference>
<dbReference type="RefSeq" id="WP_087464677.1">
    <property type="nucleotide sequence ID" value="NZ_CP021425.1"/>
</dbReference>
<accession>A0A1Y0IG20</accession>
<dbReference type="OrthoDB" id="9787933at2"/>
<evidence type="ECO:0000259" key="1">
    <source>
        <dbReference type="Pfam" id="PF01738"/>
    </source>
</evidence>
<name>A0A1Y0IG20_9GAMM</name>
<dbReference type="InterPro" id="IPR050261">
    <property type="entry name" value="FrsA_esterase"/>
</dbReference>
<dbReference type="Pfam" id="PF01738">
    <property type="entry name" value="DLH"/>
    <property type="match status" value="1"/>
</dbReference>